<evidence type="ECO:0000256" key="8">
    <source>
        <dbReference type="PROSITE-ProRule" id="PRU00175"/>
    </source>
</evidence>
<dbReference type="InParanoid" id="A0A482XMN8"/>
<feature type="domain" description="RING-type" evidence="10">
    <location>
        <begin position="828"/>
        <end position="869"/>
    </location>
</feature>
<gene>
    <name evidence="11" type="ORF">LSTR_LSTR002920</name>
</gene>
<dbReference type="SMART" id="SM00184">
    <property type="entry name" value="RING"/>
    <property type="match status" value="1"/>
</dbReference>
<keyword evidence="4" id="KW-0479">Metal-binding</keyword>
<feature type="region of interest" description="Disordered" evidence="9">
    <location>
        <begin position="134"/>
        <end position="162"/>
    </location>
</feature>
<keyword evidence="3" id="KW-0808">Transferase</keyword>
<dbReference type="CDD" id="cd16474">
    <property type="entry name" value="RING-H2_RNF111-like"/>
    <property type="match status" value="1"/>
</dbReference>
<dbReference type="AlphaFoldDB" id="A0A482XMN8"/>
<keyword evidence="5 8" id="KW-0863">Zinc-finger</keyword>
<dbReference type="PANTHER" id="PTHR22937:SF65">
    <property type="entry name" value="E3 UBIQUITIN-PROTEIN LIGASE ARK2C"/>
    <property type="match status" value="1"/>
</dbReference>
<evidence type="ECO:0000256" key="7">
    <source>
        <dbReference type="ARBA" id="ARBA00022833"/>
    </source>
</evidence>
<reference evidence="11 12" key="1">
    <citation type="journal article" date="2017" name="Gigascience">
        <title>Genome sequence of the small brown planthopper, Laodelphax striatellus.</title>
        <authorList>
            <person name="Zhu J."/>
            <person name="Jiang F."/>
            <person name="Wang X."/>
            <person name="Yang P."/>
            <person name="Bao Y."/>
            <person name="Zhao W."/>
            <person name="Wang W."/>
            <person name="Lu H."/>
            <person name="Wang Q."/>
            <person name="Cui N."/>
            <person name="Li J."/>
            <person name="Chen X."/>
            <person name="Luo L."/>
            <person name="Yu J."/>
            <person name="Kang L."/>
            <person name="Cui F."/>
        </authorList>
    </citation>
    <scope>NUCLEOTIDE SEQUENCE [LARGE SCALE GENOMIC DNA]</scope>
    <source>
        <strain evidence="11">Lst14</strain>
    </source>
</reference>
<dbReference type="PROSITE" id="PS50089">
    <property type="entry name" value="ZF_RING_2"/>
    <property type="match status" value="1"/>
</dbReference>
<name>A0A482XMN8_LAOST</name>
<evidence type="ECO:0000256" key="2">
    <source>
        <dbReference type="ARBA" id="ARBA00012483"/>
    </source>
</evidence>
<evidence type="ECO:0000256" key="5">
    <source>
        <dbReference type="ARBA" id="ARBA00022771"/>
    </source>
</evidence>
<dbReference type="GO" id="GO:0061630">
    <property type="term" value="F:ubiquitin protein ligase activity"/>
    <property type="evidence" value="ECO:0007669"/>
    <property type="project" value="UniProtKB-EC"/>
</dbReference>
<comment type="catalytic activity">
    <reaction evidence="1">
        <text>S-ubiquitinyl-[E2 ubiquitin-conjugating enzyme]-L-cysteine + [acceptor protein]-L-lysine = [E2 ubiquitin-conjugating enzyme]-L-cysteine + N(6)-ubiquitinyl-[acceptor protein]-L-lysine.</text>
        <dbReference type="EC" id="2.3.2.27"/>
    </reaction>
</comment>
<dbReference type="Pfam" id="PF13639">
    <property type="entry name" value="zf-RING_2"/>
    <property type="match status" value="1"/>
</dbReference>
<feature type="compositionally biased region" description="Gly residues" evidence="9">
    <location>
        <begin position="292"/>
        <end position="301"/>
    </location>
</feature>
<dbReference type="EC" id="2.3.2.27" evidence="2"/>
<dbReference type="InterPro" id="IPR001841">
    <property type="entry name" value="Znf_RING"/>
</dbReference>
<evidence type="ECO:0000313" key="11">
    <source>
        <dbReference type="EMBL" id="RZF46588.1"/>
    </source>
</evidence>
<dbReference type="SMR" id="A0A482XMN8"/>
<feature type="compositionally biased region" description="Pro residues" evidence="9">
    <location>
        <begin position="497"/>
        <end position="510"/>
    </location>
</feature>
<evidence type="ECO:0000313" key="12">
    <source>
        <dbReference type="Proteomes" id="UP000291343"/>
    </source>
</evidence>
<evidence type="ECO:0000256" key="4">
    <source>
        <dbReference type="ARBA" id="ARBA00022723"/>
    </source>
</evidence>
<dbReference type="InterPro" id="IPR011016">
    <property type="entry name" value="Znf_RING-CH"/>
</dbReference>
<evidence type="ECO:0000256" key="3">
    <source>
        <dbReference type="ARBA" id="ARBA00022679"/>
    </source>
</evidence>
<keyword evidence="6" id="KW-0833">Ubl conjugation pathway</keyword>
<dbReference type="Proteomes" id="UP000291343">
    <property type="component" value="Unassembled WGS sequence"/>
</dbReference>
<evidence type="ECO:0000256" key="9">
    <source>
        <dbReference type="SAM" id="MobiDB-lite"/>
    </source>
</evidence>
<comment type="caution">
    <text evidence="11">The sequence shown here is derived from an EMBL/GenBank/DDBJ whole genome shotgun (WGS) entry which is preliminary data.</text>
</comment>
<feature type="compositionally biased region" description="Polar residues" evidence="9">
    <location>
        <begin position="40"/>
        <end position="50"/>
    </location>
</feature>
<keyword evidence="7" id="KW-0862">Zinc</keyword>
<feature type="region of interest" description="Disordered" evidence="9">
    <location>
        <begin position="491"/>
        <end position="511"/>
    </location>
</feature>
<feature type="region of interest" description="Disordered" evidence="9">
    <location>
        <begin position="336"/>
        <end position="356"/>
    </location>
</feature>
<feature type="compositionally biased region" description="Basic and acidic residues" evidence="9">
    <location>
        <begin position="187"/>
        <end position="196"/>
    </location>
</feature>
<dbReference type="OrthoDB" id="9984778at2759"/>
<proteinExistence type="predicted"/>
<dbReference type="GO" id="GO:0008270">
    <property type="term" value="F:zinc ion binding"/>
    <property type="evidence" value="ECO:0007669"/>
    <property type="project" value="UniProtKB-KW"/>
</dbReference>
<accession>A0A482XMN8</accession>
<evidence type="ECO:0000256" key="1">
    <source>
        <dbReference type="ARBA" id="ARBA00000900"/>
    </source>
</evidence>
<dbReference type="SMART" id="SM00744">
    <property type="entry name" value="RINGv"/>
    <property type="match status" value="1"/>
</dbReference>
<dbReference type="InterPro" id="IPR013083">
    <property type="entry name" value="Znf_RING/FYVE/PHD"/>
</dbReference>
<feature type="region of interest" description="Disordered" evidence="9">
    <location>
        <begin position="632"/>
        <end position="670"/>
    </location>
</feature>
<keyword evidence="12" id="KW-1185">Reference proteome</keyword>
<protein>
    <recommendedName>
        <fullName evidence="2">RING-type E3 ubiquitin transferase</fullName>
        <ecNumber evidence="2">2.3.2.27</ecNumber>
    </recommendedName>
</protein>
<dbReference type="GO" id="GO:0005634">
    <property type="term" value="C:nucleus"/>
    <property type="evidence" value="ECO:0007669"/>
    <property type="project" value="TreeGrafter"/>
</dbReference>
<feature type="compositionally biased region" description="Low complexity" evidence="9">
    <location>
        <begin position="197"/>
        <end position="223"/>
    </location>
</feature>
<dbReference type="Gene3D" id="3.30.40.10">
    <property type="entry name" value="Zinc/RING finger domain, C3HC4 (zinc finger)"/>
    <property type="match status" value="1"/>
</dbReference>
<feature type="region of interest" description="Disordered" evidence="9">
    <location>
        <begin position="33"/>
        <end position="69"/>
    </location>
</feature>
<feature type="region of interest" description="Disordered" evidence="9">
    <location>
        <begin position="279"/>
        <end position="309"/>
    </location>
</feature>
<evidence type="ECO:0000256" key="6">
    <source>
        <dbReference type="ARBA" id="ARBA00022786"/>
    </source>
</evidence>
<dbReference type="InterPro" id="IPR045191">
    <property type="entry name" value="MBR1/2-like"/>
</dbReference>
<dbReference type="EMBL" id="QKKF02005868">
    <property type="protein sequence ID" value="RZF46588.1"/>
    <property type="molecule type" value="Genomic_DNA"/>
</dbReference>
<sequence length="887" mass="97295">MKRCEVFSSWFSDLLWLSPSSFSDGLQIKNKEERMGEPVSGSTATAANASRQHRPWESAKFSAGPRGEASPTSLVEIFDTAFNSDVDPPQNEVCSLVGEMELDPLFAESDGGDEVDVVETPVVVPPSTWRYPVEEPDRFPRQTDRYAGGWPPPGSIYPHRCYDPRAPGTETFDARRKRSLEAEACLKAKKGSERPPTESSEPAAAAGTSSAAITPRQVAVVQPQPQPPADSGARRKPSPPQSRLRRFYQHNNTPTHAATNQNTSRTEGSVFVVSMNNAPQVHTTGTGSAGTNRGGGGGGGDDNAPLAPDLQLDWLSSDTDHSDDDSGIEVLSIQYTNNNNNNNTNNTPARTANNNPRTLPYSNHYHYTNNCTHNNNMNTTAASGDGAATTTSNNRSATAANHTAVGNAGSNTTHANNNMGFAYAAAAGGGGMGNNNPHNGTNRQVQVVDLTQESDEEMLNAGHYPLLSPPRHMLNPNSRIPPPPLLRFRVPSCRCPPQDPPPPPPHPEQPPLVAHNYSPCILHAPSPTILRPPPTPRHYTAPSLESGTTVFVPAAPQPPPAHAGFPGYFPSPPQLYPVHHRLWQSQQRTQEMQRRHLHNNGVRPREVFLDSSTGGYGQGPWPDWCPVPFAHRGPAAAPPPHPHPHGHAHPQPPLPTPQQPTVYSRPEVHPPPGLHPPTVMMEVESMAVPPPPTPHHPTVQTEIVVQSGIPGEGTHQHVHHYVHRYHRPGHQMHHLHISIGPSVVSSGNSRPQELVFPPVLPVDLMPFPLLTRHMSYRLEDYMRVLDQRRLACLNRGASQDTIERFTFPHKYKRVKRAMDELEDTTEKCTICLSEFEDSEDVRRLPCMHLFHVECVDQWLSSNKRCPICRVDIETNLNKDVTPPTPGT</sequence>
<feature type="region of interest" description="Disordered" evidence="9">
    <location>
        <begin position="187"/>
        <end position="245"/>
    </location>
</feature>
<dbReference type="STRING" id="195883.A0A482XMN8"/>
<evidence type="ECO:0000259" key="10">
    <source>
        <dbReference type="PROSITE" id="PS50089"/>
    </source>
</evidence>
<dbReference type="SUPFAM" id="SSF57850">
    <property type="entry name" value="RING/U-box"/>
    <property type="match status" value="1"/>
</dbReference>
<organism evidence="11 12">
    <name type="scientific">Laodelphax striatellus</name>
    <name type="common">Small brown planthopper</name>
    <name type="synonym">Delphax striatella</name>
    <dbReference type="NCBI Taxonomy" id="195883"/>
    <lineage>
        <taxon>Eukaryota</taxon>
        <taxon>Metazoa</taxon>
        <taxon>Ecdysozoa</taxon>
        <taxon>Arthropoda</taxon>
        <taxon>Hexapoda</taxon>
        <taxon>Insecta</taxon>
        <taxon>Pterygota</taxon>
        <taxon>Neoptera</taxon>
        <taxon>Paraneoptera</taxon>
        <taxon>Hemiptera</taxon>
        <taxon>Auchenorrhyncha</taxon>
        <taxon>Fulgoroidea</taxon>
        <taxon>Delphacidae</taxon>
        <taxon>Criomorphinae</taxon>
        <taxon>Laodelphax</taxon>
    </lineage>
</organism>
<dbReference type="PANTHER" id="PTHR22937">
    <property type="entry name" value="E3 UBIQUITIN-PROTEIN LIGASE RNF165"/>
    <property type="match status" value="1"/>
</dbReference>
<feature type="compositionally biased region" description="Basic and acidic residues" evidence="9">
    <location>
        <begin position="134"/>
        <end position="144"/>
    </location>
</feature>